<protein>
    <recommendedName>
        <fullName evidence="4">TerB family tellurite resistance protein</fullName>
    </recommendedName>
</protein>
<evidence type="ECO:0008006" key="4">
    <source>
        <dbReference type="Google" id="ProtNLM"/>
    </source>
</evidence>
<evidence type="ECO:0000256" key="1">
    <source>
        <dbReference type="SAM" id="MobiDB-lite"/>
    </source>
</evidence>
<reference evidence="2 3" key="1">
    <citation type="submission" date="2024-04" db="EMBL/GenBank/DDBJ databases">
        <authorList>
            <person name="Abashina T."/>
            <person name="Shaikin A."/>
        </authorList>
    </citation>
    <scope>NUCLEOTIDE SEQUENCE [LARGE SCALE GENOMIC DNA]</scope>
    <source>
        <strain evidence="2 3">AAFK</strain>
    </source>
</reference>
<proteinExistence type="predicted"/>
<sequence>MIFDKLRKSSAAKLQANQSQGSLRQEQVSLPDPRPDLKRLLGQIASSLYLERAAPDDPLSVPELDAFIMALLHQRDQLTREALGNRLQDRMKDLNLAFESGNLDEAKYQFGWIEKVYEEELVEARKSQTAKSDQE</sequence>
<keyword evidence="3" id="KW-1185">Reference proteome</keyword>
<evidence type="ECO:0000313" key="2">
    <source>
        <dbReference type="EMBL" id="MEK8088760.1"/>
    </source>
</evidence>
<feature type="region of interest" description="Disordered" evidence="1">
    <location>
        <begin position="8"/>
        <end position="35"/>
    </location>
</feature>
<accession>A0ABU9D5D9</accession>
<evidence type="ECO:0000313" key="3">
    <source>
        <dbReference type="Proteomes" id="UP001446205"/>
    </source>
</evidence>
<organism evidence="2 3">
    <name type="scientific">Thermithiobacillus plumbiphilus</name>
    <dbReference type="NCBI Taxonomy" id="1729899"/>
    <lineage>
        <taxon>Bacteria</taxon>
        <taxon>Pseudomonadati</taxon>
        <taxon>Pseudomonadota</taxon>
        <taxon>Acidithiobacillia</taxon>
        <taxon>Acidithiobacillales</taxon>
        <taxon>Thermithiobacillaceae</taxon>
        <taxon>Thermithiobacillus</taxon>
    </lineage>
</organism>
<comment type="caution">
    <text evidence="2">The sequence shown here is derived from an EMBL/GenBank/DDBJ whole genome shotgun (WGS) entry which is preliminary data.</text>
</comment>
<gene>
    <name evidence="2" type="ORF">WOB96_03170</name>
</gene>
<dbReference type="Proteomes" id="UP001446205">
    <property type="component" value="Unassembled WGS sequence"/>
</dbReference>
<feature type="compositionally biased region" description="Polar residues" evidence="1">
    <location>
        <begin position="15"/>
        <end position="28"/>
    </location>
</feature>
<dbReference type="RefSeq" id="WP_341369825.1">
    <property type="nucleotide sequence ID" value="NZ_JBBPCO010000002.1"/>
</dbReference>
<name>A0ABU9D5D9_9PROT</name>
<dbReference type="EMBL" id="JBBPCO010000002">
    <property type="protein sequence ID" value="MEK8088760.1"/>
    <property type="molecule type" value="Genomic_DNA"/>
</dbReference>